<evidence type="ECO:0000313" key="1">
    <source>
        <dbReference type="EMBL" id="MFC3031812.1"/>
    </source>
</evidence>
<evidence type="ECO:0008006" key="3">
    <source>
        <dbReference type="Google" id="ProtNLM"/>
    </source>
</evidence>
<gene>
    <name evidence="1" type="ORF">ACFOEE_04715</name>
</gene>
<dbReference type="InterPro" id="IPR013783">
    <property type="entry name" value="Ig-like_fold"/>
</dbReference>
<protein>
    <recommendedName>
        <fullName evidence="3">Carboxypeptidase regulatory-like domain-containing protein</fullName>
    </recommendedName>
</protein>
<reference evidence="2" key="1">
    <citation type="journal article" date="2019" name="Int. J. Syst. Evol. Microbiol.">
        <title>The Global Catalogue of Microorganisms (GCM) 10K type strain sequencing project: providing services to taxonomists for standard genome sequencing and annotation.</title>
        <authorList>
            <consortium name="The Broad Institute Genomics Platform"/>
            <consortium name="The Broad Institute Genome Sequencing Center for Infectious Disease"/>
            <person name="Wu L."/>
            <person name="Ma J."/>
        </authorList>
    </citation>
    <scope>NUCLEOTIDE SEQUENCE [LARGE SCALE GENOMIC DNA]</scope>
    <source>
        <strain evidence="2">KCTC 42730</strain>
    </source>
</reference>
<evidence type="ECO:0000313" key="2">
    <source>
        <dbReference type="Proteomes" id="UP001595453"/>
    </source>
</evidence>
<dbReference type="EMBL" id="JBHRSD010000010">
    <property type="protein sequence ID" value="MFC3031812.1"/>
    <property type="molecule type" value="Genomic_DNA"/>
</dbReference>
<comment type="caution">
    <text evidence="1">The sequence shown here is derived from an EMBL/GenBank/DDBJ whole genome shotgun (WGS) entry which is preliminary data.</text>
</comment>
<keyword evidence="2" id="KW-1185">Reference proteome</keyword>
<name>A0ABV7CGW2_9GAMM</name>
<dbReference type="Proteomes" id="UP001595453">
    <property type="component" value="Unassembled WGS sequence"/>
</dbReference>
<organism evidence="1 2">
    <name type="scientific">Pseudoalteromonas fenneropenaei</name>
    <dbReference type="NCBI Taxonomy" id="1737459"/>
    <lineage>
        <taxon>Bacteria</taxon>
        <taxon>Pseudomonadati</taxon>
        <taxon>Pseudomonadota</taxon>
        <taxon>Gammaproteobacteria</taxon>
        <taxon>Alteromonadales</taxon>
        <taxon>Pseudoalteromonadaceae</taxon>
        <taxon>Pseudoalteromonas</taxon>
    </lineage>
</organism>
<sequence length="941" mass="106240">MPNAIAALAKKYRQLNSPAHSPNITHSIPIDEELILAVELNGNWLSDIYAIKSAEQAQIGLVGLVNVLALPIQVDLNKVTADGWLYDEDNTLAVKMIEGELLLYRAGQLVAKTTQFTLADDLYVEAYWLQTWLDIALNLDFAGQLIKVNPTTPLPISEHLVRKNQRLATSGSAPRAQLPQQDNDYAFMSNPVFDLQLAALQQKHHHSTTYSLLGRQELGYLDSRFFLYGNDKDWLDTARVSVQRQLDESNLLRQLGVNEWQLGDIQPAQSGKSFSNQQGRGFKLFNNDADNYQHQDLVNIGGDIQPNWDVELYLNEILVARETSTNNGRFEFHNIRLRYGQNRIKLLKYGPYGEIATEHRTLYFDGKSADAWQSQFNVSLLQPGNNLLGKDFESSQDWYLSGNYQLSLPYSLQSYFGFSKLWGEAEQAQSAQFAAGLQGNLLHQAAWQLNYEHSETQRWLNGHIQTAIGGQNLSVELGQRRFDDKPKHNLLDVSLSGRLFANIYYEQKASRQENDDMSTTKLINQLSTRVRNVQVNHNFTWQQSNSSNSLAALTERYGSLFMTGFFTDFFATLNAQYDTSQTFAWRIIELSVNHQLTDELQSQWTLRHRAIDDLNQLALDLSWAQPEFTLTGGLTYDQEQHTGISLLARTSLGFANQQNKTTWSNTPLASSGGLLVRVFVDANSNLRYDLGETLLPDVKVISRQSFRTARTAADGVALLKSLTPNKRTDIEIDLATLPDPFMLRADKGFSVAPRAGQLNFVEIPITLGGEIDGTLYLAETGKPAAYVEVELVDQLGSIVATTKSEHDGYYLFTEIKPGHYLVRIAKQNQQSWVGLDLAELKFSARGELYTGVDLSLRHEERLHGYMAVIHTFHDLQLLKLYWQLIKKRLNGTFTGFYHTTPESQFQLAVSFTQTAAESQLQCDLLLAEQLNCSVETVKLSY</sequence>
<dbReference type="RefSeq" id="WP_377121425.1">
    <property type="nucleotide sequence ID" value="NZ_JBHRSD010000010.1"/>
</dbReference>
<accession>A0ABV7CGW2</accession>
<dbReference type="SUPFAM" id="SSF49478">
    <property type="entry name" value="Cna protein B-type domain"/>
    <property type="match status" value="1"/>
</dbReference>
<proteinExistence type="predicted"/>
<dbReference type="Gene3D" id="2.60.40.10">
    <property type="entry name" value="Immunoglobulins"/>
    <property type="match status" value="1"/>
</dbReference>